<accession>A0AAN6ZGD7</accession>
<organism evidence="1 2">
    <name type="scientific">Trichocladium antarcticum</name>
    <dbReference type="NCBI Taxonomy" id="1450529"/>
    <lineage>
        <taxon>Eukaryota</taxon>
        <taxon>Fungi</taxon>
        <taxon>Dikarya</taxon>
        <taxon>Ascomycota</taxon>
        <taxon>Pezizomycotina</taxon>
        <taxon>Sordariomycetes</taxon>
        <taxon>Sordariomycetidae</taxon>
        <taxon>Sordariales</taxon>
        <taxon>Chaetomiaceae</taxon>
        <taxon>Trichocladium</taxon>
    </lineage>
</organism>
<keyword evidence="2" id="KW-1185">Reference proteome</keyword>
<dbReference type="Proteomes" id="UP001304895">
    <property type="component" value="Unassembled WGS sequence"/>
</dbReference>
<reference evidence="1" key="2">
    <citation type="submission" date="2023-05" db="EMBL/GenBank/DDBJ databases">
        <authorList>
            <consortium name="Lawrence Berkeley National Laboratory"/>
            <person name="Steindorff A."/>
            <person name="Hensen N."/>
            <person name="Bonometti L."/>
            <person name="Westerberg I."/>
            <person name="Brannstrom I.O."/>
            <person name="Guillou S."/>
            <person name="Cros-Aarteil S."/>
            <person name="Calhoun S."/>
            <person name="Haridas S."/>
            <person name="Kuo A."/>
            <person name="Mondo S."/>
            <person name="Pangilinan J."/>
            <person name="Riley R."/>
            <person name="Labutti K."/>
            <person name="Andreopoulos B."/>
            <person name="Lipzen A."/>
            <person name="Chen C."/>
            <person name="Yanf M."/>
            <person name="Daum C."/>
            <person name="Ng V."/>
            <person name="Clum A."/>
            <person name="Ohm R."/>
            <person name="Martin F."/>
            <person name="Silar P."/>
            <person name="Natvig D."/>
            <person name="Lalanne C."/>
            <person name="Gautier V."/>
            <person name="Ament-Velasquez S.L."/>
            <person name="Kruys A."/>
            <person name="Hutchinson M.I."/>
            <person name="Powell A.J."/>
            <person name="Barry K."/>
            <person name="Miller A.N."/>
            <person name="Grigoriev I.V."/>
            <person name="Debuchy R."/>
            <person name="Gladieux P."/>
            <person name="Thoren M.H."/>
            <person name="Johannesson H."/>
        </authorList>
    </citation>
    <scope>NUCLEOTIDE SEQUENCE</scope>
    <source>
        <strain evidence="1">CBS 123565</strain>
    </source>
</reference>
<evidence type="ECO:0000313" key="2">
    <source>
        <dbReference type="Proteomes" id="UP001304895"/>
    </source>
</evidence>
<comment type="caution">
    <text evidence="1">The sequence shown here is derived from an EMBL/GenBank/DDBJ whole genome shotgun (WGS) entry which is preliminary data.</text>
</comment>
<reference evidence="1" key="1">
    <citation type="journal article" date="2023" name="Mol. Phylogenet. Evol.">
        <title>Genome-scale phylogeny and comparative genomics of the fungal order Sordariales.</title>
        <authorList>
            <person name="Hensen N."/>
            <person name="Bonometti L."/>
            <person name="Westerberg I."/>
            <person name="Brannstrom I.O."/>
            <person name="Guillou S."/>
            <person name="Cros-Aarteil S."/>
            <person name="Calhoun S."/>
            <person name="Haridas S."/>
            <person name="Kuo A."/>
            <person name="Mondo S."/>
            <person name="Pangilinan J."/>
            <person name="Riley R."/>
            <person name="LaButti K."/>
            <person name="Andreopoulos B."/>
            <person name="Lipzen A."/>
            <person name="Chen C."/>
            <person name="Yan M."/>
            <person name="Daum C."/>
            <person name="Ng V."/>
            <person name="Clum A."/>
            <person name="Steindorff A."/>
            <person name="Ohm R.A."/>
            <person name="Martin F."/>
            <person name="Silar P."/>
            <person name="Natvig D.O."/>
            <person name="Lalanne C."/>
            <person name="Gautier V."/>
            <person name="Ament-Velasquez S.L."/>
            <person name="Kruys A."/>
            <person name="Hutchinson M.I."/>
            <person name="Powell A.J."/>
            <person name="Barry K."/>
            <person name="Miller A.N."/>
            <person name="Grigoriev I.V."/>
            <person name="Debuchy R."/>
            <person name="Gladieux P."/>
            <person name="Hiltunen Thoren M."/>
            <person name="Johannesson H."/>
        </authorList>
    </citation>
    <scope>NUCLEOTIDE SEQUENCE</scope>
    <source>
        <strain evidence="1">CBS 123565</strain>
    </source>
</reference>
<gene>
    <name evidence="1" type="ORF">BT67DRAFT_1059</name>
</gene>
<name>A0AAN6ZGD7_9PEZI</name>
<dbReference type="AlphaFoldDB" id="A0AAN6ZGD7"/>
<sequence length="156" mass="17135">MPSIGLVGSWGFALVTIIMVEMRRSSLSERTPRPRSAIGLNGSLGTPPSSPLRCDLVDLRQSPVLCIHIIARLSANLLRIAGNVALPDQDKYLIIPTKYRQARGEQWNQEPGRLDRPLRWCETAAGPTCLGGPDVANRSPLFQPILLSRNERAWGG</sequence>
<protein>
    <submittedName>
        <fullName evidence="1">Uncharacterized protein</fullName>
    </submittedName>
</protein>
<proteinExistence type="predicted"/>
<dbReference type="EMBL" id="MU853401">
    <property type="protein sequence ID" value="KAK4138140.1"/>
    <property type="molecule type" value="Genomic_DNA"/>
</dbReference>
<evidence type="ECO:0000313" key="1">
    <source>
        <dbReference type="EMBL" id="KAK4138140.1"/>
    </source>
</evidence>